<organism evidence="1 2">
    <name type="scientific">Actinocorallia longicatena</name>
    <dbReference type="NCBI Taxonomy" id="111803"/>
    <lineage>
        <taxon>Bacteria</taxon>
        <taxon>Bacillati</taxon>
        <taxon>Actinomycetota</taxon>
        <taxon>Actinomycetes</taxon>
        <taxon>Streptosporangiales</taxon>
        <taxon>Thermomonosporaceae</taxon>
        <taxon>Actinocorallia</taxon>
    </lineage>
</organism>
<protein>
    <submittedName>
        <fullName evidence="1">Uncharacterized protein</fullName>
    </submittedName>
</protein>
<proteinExistence type="predicted"/>
<accession>A0ABP6Q799</accession>
<keyword evidence="2" id="KW-1185">Reference proteome</keyword>
<evidence type="ECO:0000313" key="2">
    <source>
        <dbReference type="Proteomes" id="UP001501237"/>
    </source>
</evidence>
<comment type="caution">
    <text evidence="1">The sequence shown here is derived from an EMBL/GenBank/DDBJ whole genome shotgun (WGS) entry which is preliminary data.</text>
</comment>
<dbReference type="EMBL" id="BAAAUV010000005">
    <property type="protein sequence ID" value="GAA3207416.1"/>
    <property type="molecule type" value="Genomic_DNA"/>
</dbReference>
<gene>
    <name evidence="1" type="ORF">GCM10010468_23600</name>
</gene>
<sequence>MVVDGSVDLDMGEVGEGPVLEELRPAGHVAERVRTLDGGADDGEVRGALVLEVLAVDRVDACHQTCASRLRAGEAARRTAAAVRMALTIGS</sequence>
<name>A0ABP6Q799_9ACTN</name>
<reference evidence="2" key="1">
    <citation type="journal article" date="2019" name="Int. J. Syst. Evol. Microbiol.">
        <title>The Global Catalogue of Microorganisms (GCM) 10K type strain sequencing project: providing services to taxonomists for standard genome sequencing and annotation.</title>
        <authorList>
            <consortium name="The Broad Institute Genomics Platform"/>
            <consortium name="The Broad Institute Genome Sequencing Center for Infectious Disease"/>
            <person name="Wu L."/>
            <person name="Ma J."/>
        </authorList>
    </citation>
    <scope>NUCLEOTIDE SEQUENCE [LARGE SCALE GENOMIC DNA]</scope>
    <source>
        <strain evidence="2">JCM 9377</strain>
    </source>
</reference>
<evidence type="ECO:0000313" key="1">
    <source>
        <dbReference type="EMBL" id="GAA3207416.1"/>
    </source>
</evidence>
<dbReference type="Proteomes" id="UP001501237">
    <property type="component" value="Unassembled WGS sequence"/>
</dbReference>